<dbReference type="GeneID" id="111088502"/>
<proteinExistence type="predicted"/>
<organism evidence="2 3">
    <name type="scientific">Limulus polyphemus</name>
    <name type="common">Atlantic horseshoe crab</name>
    <dbReference type="NCBI Taxonomy" id="6850"/>
    <lineage>
        <taxon>Eukaryota</taxon>
        <taxon>Metazoa</taxon>
        <taxon>Ecdysozoa</taxon>
        <taxon>Arthropoda</taxon>
        <taxon>Chelicerata</taxon>
        <taxon>Merostomata</taxon>
        <taxon>Xiphosura</taxon>
        <taxon>Limulidae</taxon>
        <taxon>Limulus</taxon>
    </lineage>
</organism>
<reference evidence="3" key="1">
    <citation type="submission" date="2025-08" db="UniProtKB">
        <authorList>
            <consortium name="RefSeq"/>
        </authorList>
    </citation>
    <scope>IDENTIFICATION</scope>
    <source>
        <tissue evidence="3">Muscle</tissue>
    </source>
</reference>
<accession>A0ABM1TF69</accession>
<dbReference type="PANTHER" id="PTHR22255">
    <property type="entry name" value="LP06548P"/>
    <property type="match status" value="1"/>
</dbReference>
<name>A0ABM1TF69_LIMPO</name>
<dbReference type="RefSeq" id="XP_022254525.1">
    <property type="nucleotide sequence ID" value="XM_022398817.1"/>
</dbReference>
<dbReference type="Pfam" id="PF23073">
    <property type="entry name" value="DUF7045"/>
    <property type="match status" value="1"/>
</dbReference>
<feature type="domain" description="DUF7045" evidence="1">
    <location>
        <begin position="64"/>
        <end position="140"/>
    </location>
</feature>
<dbReference type="InterPro" id="IPR055473">
    <property type="entry name" value="DUF7045"/>
</dbReference>
<keyword evidence="2" id="KW-1185">Reference proteome</keyword>
<protein>
    <submittedName>
        <fullName evidence="3">Uncharacterized protein LOC111088502</fullName>
    </submittedName>
</protein>
<dbReference type="Proteomes" id="UP000694941">
    <property type="component" value="Unplaced"/>
</dbReference>
<dbReference type="PANTHER" id="PTHR22255:SF9">
    <property type="entry name" value="LP06548P"/>
    <property type="match status" value="1"/>
</dbReference>
<sequence length="184" mass="20256">MGYGKLQQAIVCFTALRRSLAHWKLRSSTPNTNHCPALAETNGLRIEPGKLSSLSEKCTKYVTAMVGCRSDSSLELLMTCAMYQDLKRFQCHGTWEEKGRNYLVTGLKESRRKFCFVFSAYSRVTRMSGLHDTCSRNVQPGVTGNLTFNITAAGECHYTLSSAMRPVLSVGLAFGAVLALTVNG</sequence>
<gene>
    <name evidence="3" type="primary">LOC111088502</name>
</gene>
<evidence type="ECO:0000313" key="3">
    <source>
        <dbReference type="RefSeq" id="XP_022254525.1"/>
    </source>
</evidence>
<evidence type="ECO:0000259" key="1">
    <source>
        <dbReference type="Pfam" id="PF23073"/>
    </source>
</evidence>
<evidence type="ECO:0000313" key="2">
    <source>
        <dbReference type="Proteomes" id="UP000694941"/>
    </source>
</evidence>